<accession>A0A4Y2G7G7</accession>
<dbReference type="AlphaFoldDB" id="A0A4Y2G7G7"/>
<sequence length="96" mass="10957">MNVPFRSNTRTVLGRTLYGSQMTRMTLELASPLQTFSPQHREDAWPATSYLTCTRTRYMVDLQWNQVSSLEPSSPDLTSRPQRPLKTLVVKLSALV</sequence>
<protein>
    <submittedName>
        <fullName evidence="1">Uncharacterized protein</fullName>
    </submittedName>
</protein>
<reference evidence="1 2" key="1">
    <citation type="journal article" date="2019" name="Sci. Rep.">
        <title>Orb-weaving spider Araneus ventricosus genome elucidates the spidroin gene catalogue.</title>
        <authorList>
            <person name="Kono N."/>
            <person name="Nakamura H."/>
            <person name="Ohtoshi R."/>
            <person name="Moran D.A.P."/>
            <person name="Shinohara A."/>
            <person name="Yoshida Y."/>
            <person name="Fujiwara M."/>
            <person name="Mori M."/>
            <person name="Tomita M."/>
            <person name="Arakawa K."/>
        </authorList>
    </citation>
    <scope>NUCLEOTIDE SEQUENCE [LARGE SCALE GENOMIC DNA]</scope>
</reference>
<proteinExistence type="predicted"/>
<gene>
    <name evidence="1" type="ORF">AVEN_91840_1</name>
</gene>
<organism evidence="1 2">
    <name type="scientific">Araneus ventricosus</name>
    <name type="common">Orbweaver spider</name>
    <name type="synonym">Epeira ventricosa</name>
    <dbReference type="NCBI Taxonomy" id="182803"/>
    <lineage>
        <taxon>Eukaryota</taxon>
        <taxon>Metazoa</taxon>
        <taxon>Ecdysozoa</taxon>
        <taxon>Arthropoda</taxon>
        <taxon>Chelicerata</taxon>
        <taxon>Arachnida</taxon>
        <taxon>Araneae</taxon>
        <taxon>Araneomorphae</taxon>
        <taxon>Entelegynae</taxon>
        <taxon>Araneoidea</taxon>
        <taxon>Araneidae</taxon>
        <taxon>Araneus</taxon>
    </lineage>
</organism>
<keyword evidence="2" id="KW-1185">Reference proteome</keyword>
<dbReference type="EMBL" id="BGPR01001195">
    <property type="protein sequence ID" value="GBM47854.1"/>
    <property type="molecule type" value="Genomic_DNA"/>
</dbReference>
<dbReference type="Proteomes" id="UP000499080">
    <property type="component" value="Unassembled WGS sequence"/>
</dbReference>
<comment type="caution">
    <text evidence="1">The sequence shown here is derived from an EMBL/GenBank/DDBJ whole genome shotgun (WGS) entry which is preliminary data.</text>
</comment>
<name>A0A4Y2G7G7_ARAVE</name>
<evidence type="ECO:0000313" key="2">
    <source>
        <dbReference type="Proteomes" id="UP000499080"/>
    </source>
</evidence>
<evidence type="ECO:0000313" key="1">
    <source>
        <dbReference type="EMBL" id="GBM47854.1"/>
    </source>
</evidence>